<dbReference type="InterPro" id="IPR036444">
    <property type="entry name" value="PLipase_A2_dom_sf"/>
</dbReference>
<feature type="signal peptide" evidence="1">
    <location>
        <begin position="1"/>
        <end position="22"/>
    </location>
</feature>
<dbReference type="GO" id="GO:0050482">
    <property type="term" value="P:arachidonate secretion"/>
    <property type="evidence" value="ECO:0007669"/>
    <property type="project" value="InterPro"/>
</dbReference>
<dbReference type="SUPFAM" id="SSF48619">
    <property type="entry name" value="Phospholipase A2, PLA2"/>
    <property type="match status" value="1"/>
</dbReference>
<dbReference type="PANTHER" id="PTHR34228">
    <property type="entry name" value="PROTEIN CBG09474-RELATED"/>
    <property type="match status" value="1"/>
</dbReference>
<gene>
    <name evidence="2" type="ORF">L596_011504</name>
</gene>
<dbReference type="EMBL" id="AZBU02000003">
    <property type="protein sequence ID" value="TKR87027.1"/>
    <property type="molecule type" value="Genomic_DNA"/>
</dbReference>
<evidence type="ECO:0000313" key="3">
    <source>
        <dbReference type="Proteomes" id="UP000298663"/>
    </source>
</evidence>
<protein>
    <recommendedName>
        <fullName evidence="4">Phospholipase A2 domain-containing protein</fullName>
    </recommendedName>
</protein>
<keyword evidence="3" id="KW-1185">Reference proteome</keyword>
<organism evidence="2 3">
    <name type="scientific">Steinernema carpocapsae</name>
    <name type="common">Entomopathogenic nematode</name>
    <dbReference type="NCBI Taxonomy" id="34508"/>
    <lineage>
        <taxon>Eukaryota</taxon>
        <taxon>Metazoa</taxon>
        <taxon>Ecdysozoa</taxon>
        <taxon>Nematoda</taxon>
        <taxon>Chromadorea</taxon>
        <taxon>Rhabditida</taxon>
        <taxon>Tylenchina</taxon>
        <taxon>Panagrolaimomorpha</taxon>
        <taxon>Strongyloidoidea</taxon>
        <taxon>Steinernematidae</taxon>
        <taxon>Steinernema</taxon>
    </lineage>
</organism>
<sequence>MPPPAICRLLLLLGLFLAGIEAQGIVPMFPIAPPITVWHCGTDYYPLSSGVSNKLFGMACRADSTKAMINQCCLSHDRCYCEHSLSRLACDESFCACLRSVTQGDNWFCRVVVMETTCFLASKFGTDPYGNCPALFLERIGLRPGMWK</sequence>
<evidence type="ECO:0008006" key="4">
    <source>
        <dbReference type="Google" id="ProtNLM"/>
    </source>
</evidence>
<dbReference type="GO" id="GO:0004623">
    <property type="term" value="F:phospholipase A2 activity"/>
    <property type="evidence" value="ECO:0007669"/>
    <property type="project" value="InterPro"/>
</dbReference>
<reference evidence="2 3" key="2">
    <citation type="journal article" date="2019" name="G3 (Bethesda)">
        <title>Hybrid Assembly of the Genome of the Entomopathogenic Nematode Steinernema carpocapsae Identifies the X-Chromosome.</title>
        <authorList>
            <person name="Serra L."/>
            <person name="Macchietto M."/>
            <person name="Macias-Munoz A."/>
            <person name="McGill C.J."/>
            <person name="Rodriguez I.M."/>
            <person name="Rodriguez B."/>
            <person name="Murad R."/>
            <person name="Mortazavi A."/>
        </authorList>
    </citation>
    <scope>NUCLEOTIDE SEQUENCE [LARGE SCALE GENOMIC DNA]</scope>
    <source>
        <strain evidence="2 3">ALL</strain>
    </source>
</reference>
<dbReference type="AlphaFoldDB" id="A0A4U5NU50"/>
<comment type="caution">
    <text evidence="2">The sequence shown here is derived from an EMBL/GenBank/DDBJ whole genome shotgun (WGS) entry which is preliminary data.</text>
</comment>
<dbReference type="Proteomes" id="UP000298663">
    <property type="component" value="Unassembled WGS sequence"/>
</dbReference>
<dbReference type="GO" id="GO:0006644">
    <property type="term" value="P:phospholipid metabolic process"/>
    <property type="evidence" value="ECO:0007669"/>
    <property type="project" value="InterPro"/>
</dbReference>
<reference evidence="2 3" key="1">
    <citation type="journal article" date="2015" name="Genome Biol.">
        <title>Comparative genomics of Steinernema reveals deeply conserved gene regulatory networks.</title>
        <authorList>
            <person name="Dillman A.R."/>
            <person name="Macchietto M."/>
            <person name="Porter C.F."/>
            <person name="Rogers A."/>
            <person name="Williams B."/>
            <person name="Antoshechkin I."/>
            <person name="Lee M.M."/>
            <person name="Goodwin Z."/>
            <person name="Lu X."/>
            <person name="Lewis E.E."/>
            <person name="Goodrich-Blair H."/>
            <person name="Stock S.P."/>
            <person name="Adams B.J."/>
            <person name="Sternberg P.W."/>
            <person name="Mortazavi A."/>
        </authorList>
    </citation>
    <scope>NUCLEOTIDE SEQUENCE [LARGE SCALE GENOMIC DNA]</scope>
    <source>
        <strain evidence="2 3">ALL</strain>
    </source>
</reference>
<keyword evidence="1" id="KW-0732">Signal</keyword>
<dbReference type="InterPro" id="IPR053322">
    <property type="entry name" value="PLA2-like"/>
</dbReference>
<proteinExistence type="predicted"/>
<dbReference type="OrthoDB" id="5821692at2759"/>
<evidence type="ECO:0000256" key="1">
    <source>
        <dbReference type="SAM" id="SignalP"/>
    </source>
</evidence>
<accession>A0A4U5NU50</accession>
<feature type="chain" id="PRO_5020672634" description="Phospholipase A2 domain-containing protein" evidence="1">
    <location>
        <begin position="23"/>
        <end position="148"/>
    </location>
</feature>
<name>A0A4U5NU50_STECR</name>
<evidence type="ECO:0000313" key="2">
    <source>
        <dbReference type="EMBL" id="TKR87027.1"/>
    </source>
</evidence>